<evidence type="ECO:0000256" key="1">
    <source>
        <dbReference type="ARBA" id="ARBA00022676"/>
    </source>
</evidence>
<dbReference type="EMBL" id="CP028940">
    <property type="protein sequence ID" value="QKM59778.1"/>
    <property type="molecule type" value="Genomic_DNA"/>
</dbReference>
<evidence type="ECO:0000256" key="2">
    <source>
        <dbReference type="ARBA" id="ARBA00022679"/>
    </source>
</evidence>
<dbReference type="PANTHER" id="PTHR11927">
    <property type="entry name" value="GALACTOSIDE 2-L-FUCOSYLTRANSFERASE"/>
    <property type="match status" value="1"/>
</dbReference>
<dbReference type="GO" id="GO:0016020">
    <property type="term" value="C:membrane"/>
    <property type="evidence" value="ECO:0007669"/>
    <property type="project" value="InterPro"/>
</dbReference>
<evidence type="ECO:0008006" key="5">
    <source>
        <dbReference type="Google" id="ProtNLM"/>
    </source>
</evidence>
<evidence type="ECO:0000313" key="4">
    <source>
        <dbReference type="Proteomes" id="UP000501090"/>
    </source>
</evidence>
<dbReference type="Pfam" id="PF01531">
    <property type="entry name" value="Glyco_transf_11"/>
    <property type="match status" value="1"/>
</dbReference>
<protein>
    <recommendedName>
        <fullName evidence="5">Alpha-1,2-fucosyltransferase</fullName>
    </recommendedName>
</protein>
<dbReference type="PANTHER" id="PTHR11927:SF9">
    <property type="entry name" value="L-FUCOSYLTRANSFERASE"/>
    <property type="match status" value="1"/>
</dbReference>
<keyword evidence="1" id="KW-0328">Glycosyltransferase</keyword>
<dbReference type="AlphaFoldDB" id="A0A6M9PKI2"/>
<keyword evidence="4" id="KW-1185">Reference proteome</keyword>
<dbReference type="KEGG" id="pard:DN92_01275"/>
<dbReference type="GO" id="GO:0005975">
    <property type="term" value="P:carbohydrate metabolic process"/>
    <property type="evidence" value="ECO:0007669"/>
    <property type="project" value="InterPro"/>
</dbReference>
<sequence>MNIIVQLQGGLGNQLFQYATARALAHRHQTSLLIDQGWFTKTYDDVTPRELLLTTLNTKGAFISLDSPPKKPKLIRRILQKVWPVNPYVYSEKTPYCFDPYLTKAPTFKAQNLYLMGYWQSYRYFDQIKNILQSEISLKVSLHTHYQNYLNQIQASKSAMVHVRRGDYVHLANAAKVHGFVGLDYYVQGMSNLLSRDPDTHFFVFSDDLVWARSNLPHQDKITFIQTLESSDAVTQELELMTHCQSHLIANSSLSWWAAWLAKNPANTVICPSRWTNDSALNWDDLLPAHWQRI</sequence>
<dbReference type="GO" id="GO:0008107">
    <property type="term" value="F:galactoside 2-alpha-L-fucosyltransferase activity"/>
    <property type="evidence" value="ECO:0007669"/>
    <property type="project" value="InterPro"/>
</dbReference>
<accession>A0A6M9PKI2</accession>
<evidence type="ECO:0000313" key="3">
    <source>
        <dbReference type="EMBL" id="QKM59778.1"/>
    </source>
</evidence>
<keyword evidence="2" id="KW-0808">Transferase</keyword>
<name>A0A6M9PKI2_9BURK</name>
<dbReference type="Proteomes" id="UP000501090">
    <property type="component" value="Chromosome"/>
</dbReference>
<reference evidence="3 4" key="1">
    <citation type="submission" date="2018-04" db="EMBL/GenBank/DDBJ databases">
        <title>Polynucleobacter sp. UK-Long2-W17 genome.</title>
        <authorList>
            <person name="Hahn M.W."/>
        </authorList>
    </citation>
    <scope>NUCLEOTIDE SEQUENCE [LARGE SCALE GENOMIC DNA]</scope>
    <source>
        <strain evidence="3 4">UK-Long2-W17</strain>
    </source>
</reference>
<dbReference type="InterPro" id="IPR002516">
    <property type="entry name" value="Glyco_trans_11"/>
</dbReference>
<gene>
    <name evidence="3" type="ORF">DN92_01275</name>
</gene>
<proteinExistence type="predicted"/>
<dbReference type="RefSeq" id="WP_173959546.1">
    <property type="nucleotide sequence ID" value="NZ_CBCSCC010000006.1"/>
</dbReference>
<dbReference type="CDD" id="cd11301">
    <property type="entry name" value="Fut1_Fut2_like"/>
    <property type="match status" value="1"/>
</dbReference>
<organism evidence="3 4">
    <name type="scientific">Polynucleobacter arcticus</name>
    <dbReference type="NCBI Taxonomy" id="1743165"/>
    <lineage>
        <taxon>Bacteria</taxon>
        <taxon>Pseudomonadati</taxon>
        <taxon>Pseudomonadota</taxon>
        <taxon>Betaproteobacteria</taxon>
        <taxon>Burkholderiales</taxon>
        <taxon>Burkholderiaceae</taxon>
        <taxon>Polynucleobacter</taxon>
    </lineage>
</organism>